<dbReference type="PANTHER" id="PTHR24276">
    <property type="entry name" value="POLYSERASE-RELATED"/>
    <property type="match status" value="1"/>
</dbReference>
<dbReference type="PANTHER" id="PTHR24276:SF98">
    <property type="entry name" value="FI18310P1-RELATED"/>
    <property type="match status" value="1"/>
</dbReference>
<gene>
    <name evidence="8" type="ORF">PF009_g17378</name>
</gene>
<accession>A0A6A3EGI2</accession>
<dbReference type="Gene3D" id="2.40.10.10">
    <property type="entry name" value="Trypsin-like serine proteases"/>
    <property type="match status" value="2"/>
</dbReference>
<dbReference type="SMART" id="SM00020">
    <property type="entry name" value="Tryp_SPc"/>
    <property type="match status" value="1"/>
</dbReference>
<evidence type="ECO:0000313" key="9">
    <source>
        <dbReference type="Proteomes" id="UP000429523"/>
    </source>
</evidence>
<dbReference type="InterPro" id="IPR009003">
    <property type="entry name" value="Peptidase_S1_PA"/>
</dbReference>
<dbReference type="Proteomes" id="UP000429523">
    <property type="component" value="Unassembled WGS sequence"/>
</dbReference>
<protein>
    <recommendedName>
        <fullName evidence="7">Peptidase S1 domain-containing protein</fullName>
    </recommendedName>
</protein>
<keyword evidence="2" id="KW-0964">Secreted</keyword>
<evidence type="ECO:0000313" key="8">
    <source>
        <dbReference type="EMBL" id="KAE8932589.1"/>
    </source>
</evidence>
<evidence type="ECO:0000256" key="3">
    <source>
        <dbReference type="ARBA" id="ARBA00022729"/>
    </source>
</evidence>
<organism evidence="8 9">
    <name type="scientific">Phytophthora fragariae</name>
    <dbReference type="NCBI Taxonomy" id="53985"/>
    <lineage>
        <taxon>Eukaryota</taxon>
        <taxon>Sar</taxon>
        <taxon>Stramenopiles</taxon>
        <taxon>Oomycota</taxon>
        <taxon>Peronosporomycetes</taxon>
        <taxon>Peronosporales</taxon>
        <taxon>Peronosporaceae</taxon>
        <taxon>Phytophthora</taxon>
    </lineage>
</organism>
<dbReference type="AlphaFoldDB" id="A0A6A3EGI2"/>
<dbReference type="Pfam" id="PF00089">
    <property type="entry name" value="Trypsin"/>
    <property type="match status" value="1"/>
</dbReference>
<dbReference type="InterPro" id="IPR043504">
    <property type="entry name" value="Peptidase_S1_PA_chymotrypsin"/>
</dbReference>
<feature type="domain" description="Peptidase S1" evidence="7">
    <location>
        <begin position="1"/>
        <end position="213"/>
    </location>
</feature>
<dbReference type="PROSITE" id="PS50240">
    <property type="entry name" value="TRYPSIN_DOM"/>
    <property type="match status" value="1"/>
</dbReference>
<dbReference type="EMBL" id="QXGF01001101">
    <property type="protein sequence ID" value="KAE8932589.1"/>
    <property type="molecule type" value="Genomic_DNA"/>
</dbReference>
<evidence type="ECO:0000259" key="7">
    <source>
        <dbReference type="PROSITE" id="PS50240"/>
    </source>
</evidence>
<evidence type="ECO:0000256" key="1">
    <source>
        <dbReference type="ARBA" id="ARBA00004613"/>
    </source>
</evidence>
<keyword evidence="4" id="KW-0843">Virulence</keyword>
<comment type="subcellular location">
    <subcellularLocation>
        <location evidence="1">Secreted</location>
    </subcellularLocation>
</comment>
<evidence type="ECO:0000256" key="6">
    <source>
        <dbReference type="ARBA" id="ARBA00023180"/>
    </source>
</evidence>
<evidence type="ECO:0000256" key="2">
    <source>
        <dbReference type="ARBA" id="ARBA00022525"/>
    </source>
</evidence>
<dbReference type="GO" id="GO:0004252">
    <property type="term" value="F:serine-type endopeptidase activity"/>
    <property type="evidence" value="ECO:0007669"/>
    <property type="project" value="InterPro"/>
</dbReference>
<keyword evidence="5" id="KW-1015">Disulfide bond</keyword>
<name>A0A6A3EGI2_9STRA</name>
<keyword evidence="6" id="KW-0325">Glycoprotein</keyword>
<comment type="caution">
    <text evidence="8">The sequence shown here is derived from an EMBL/GenBank/DDBJ whole genome shotgun (WGS) entry which is preliminary data.</text>
</comment>
<dbReference type="SUPFAM" id="SSF50494">
    <property type="entry name" value="Trypsin-like serine proteases"/>
    <property type="match status" value="1"/>
</dbReference>
<dbReference type="GO" id="GO:0006508">
    <property type="term" value="P:proteolysis"/>
    <property type="evidence" value="ECO:0007669"/>
    <property type="project" value="InterPro"/>
</dbReference>
<reference evidence="8 9" key="1">
    <citation type="submission" date="2018-08" db="EMBL/GenBank/DDBJ databases">
        <title>Genomic investigation of the strawberry pathogen Phytophthora fragariae indicates pathogenicity is determined by transcriptional variation in three key races.</title>
        <authorList>
            <person name="Adams T.M."/>
            <person name="Armitage A.D."/>
            <person name="Sobczyk M.K."/>
            <person name="Bates H.J."/>
            <person name="Dunwell J.M."/>
            <person name="Nellist C.F."/>
            <person name="Harrison R.J."/>
        </authorList>
    </citation>
    <scope>NUCLEOTIDE SEQUENCE [LARGE SCALE GENOMIC DNA]</scope>
    <source>
        <strain evidence="8 9">NOV-9</strain>
    </source>
</reference>
<dbReference type="InterPro" id="IPR050430">
    <property type="entry name" value="Peptidase_S1"/>
</dbReference>
<dbReference type="GO" id="GO:0005576">
    <property type="term" value="C:extracellular region"/>
    <property type="evidence" value="ECO:0007669"/>
    <property type="project" value="UniProtKB-SubCell"/>
</dbReference>
<keyword evidence="3" id="KW-0732">Signal</keyword>
<dbReference type="InterPro" id="IPR001254">
    <property type="entry name" value="Trypsin_dom"/>
</dbReference>
<sequence>MGGGEVPIGTKAYVVGLLTTAEGNSFCGGALISPSHVLTTASCTSFEQGSSIPHWVAVGTHYINGTKDGERIKIVGAKNHTIKFSPIKLPAADDSDITPGMWSKVMGWGDTSFPNGTPSNGLQSVGLKVCLRTRFQCGQIVATANFITRLSPSAVSRWLQDRERSFDDEAFDPSIPPGLPSSLNEDNWRVSATRRSEMNNPQLNDDVLTCTRH</sequence>
<proteinExistence type="predicted"/>
<evidence type="ECO:0000256" key="5">
    <source>
        <dbReference type="ARBA" id="ARBA00023157"/>
    </source>
</evidence>
<evidence type="ECO:0000256" key="4">
    <source>
        <dbReference type="ARBA" id="ARBA00023026"/>
    </source>
</evidence>